<dbReference type="PIRSF" id="PIRSF017082">
    <property type="entry name" value="YflP"/>
    <property type="match status" value="1"/>
</dbReference>
<dbReference type="InterPro" id="IPR006311">
    <property type="entry name" value="TAT_signal"/>
</dbReference>
<dbReference type="InterPro" id="IPR042100">
    <property type="entry name" value="Bug_dom1"/>
</dbReference>
<keyword evidence="2" id="KW-0732">Signal</keyword>
<dbReference type="EMBL" id="FMZC01000025">
    <property type="protein sequence ID" value="SDE68931.1"/>
    <property type="molecule type" value="Genomic_DNA"/>
</dbReference>
<dbReference type="OrthoDB" id="8678477at2"/>
<evidence type="ECO:0000256" key="2">
    <source>
        <dbReference type="SAM" id="SignalP"/>
    </source>
</evidence>
<proteinExistence type="inferred from homology"/>
<reference evidence="3 4" key="1">
    <citation type="submission" date="2016-10" db="EMBL/GenBank/DDBJ databases">
        <authorList>
            <person name="de Groot N.N."/>
        </authorList>
    </citation>
    <scope>NUCLEOTIDE SEQUENCE [LARGE SCALE GENOMIC DNA]</scope>
    <source>
        <strain evidence="3 4">DSM 16619</strain>
    </source>
</reference>
<dbReference type="InterPro" id="IPR005064">
    <property type="entry name" value="BUG"/>
</dbReference>
<accession>A0A1G7EZ53</accession>
<feature type="signal peptide" evidence="2">
    <location>
        <begin position="1"/>
        <end position="41"/>
    </location>
</feature>
<dbReference type="Pfam" id="PF03401">
    <property type="entry name" value="TctC"/>
    <property type="match status" value="1"/>
</dbReference>
<protein>
    <submittedName>
        <fullName evidence="3">Tripartite-type tricarboxylate transporter, receptor component TctC</fullName>
    </submittedName>
</protein>
<comment type="similarity">
    <text evidence="1">Belongs to the UPF0065 (bug) family.</text>
</comment>
<dbReference type="Gene3D" id="3.40.190.150">
    <property type="entry name" value="Bordetella uptake gene, domain 1"/>
    <property type="match status" value="1"/>
</dbReference>
<dbReference type="AlphaFoldDB" id="A0A1G7EZ53"/>
<dbReference type="PANTHER" id="PTHR42928:SF5">
    <property type="entry name" value="BLR1237 PROTEIN"/>
    <property type="match status" value="1"/>
</dbReference>
<dbReference type="PROSITE" id="PS51318">
    <property type="entry name" value="TAT"/>
    <property type="match status" value="1"/>
</dbReference>
<dbReference type="SUPFAM" id="SSF53850">
    <property type="entry name" value="Periplasmic binding protein-like II"/>
    <property type="match status" value="1"/>
</dbReference>
<dbReference type="CDD" id="cd13578">
    <property type="entry name" value="PBP2_Bug27"/>
    <property type="match status" value="1"/>
</dbReference>
<dbReference type="Gene3D" id="3.40.190.10">
    <property type="entry name" value="Periplasmic binding protein-like II"/>
    <property type="match status" value="1"/>
</dbReference>
<dbReference type="RefSeq" id="WP_092746065.1">
    <property type="nucleotide sequence ID" value="NZ_FMZC01000025.1"/>
</dbReference>
<dbReference type="STRING" id="187868.SAMN05192589_12535"/>
<sequence length="342" mass="35423">MVHIASPARLRAPAPLHRRGLLLSAALAACGLAAPLGAVHAADAYPSKPVTLLVPYPAGGANDAVARLIGQKLGDALKQPMVIDNRPGAGTTIGTTVAAKAPADGYTLVLGSLASHAVSPHLYAKPGYDAVADFAPVGLIGVVPMVLVVAQDSPYTNVRALVDAARKQPGALNYGSSGNGSPLHLAAELFKQAAQVQINHVPYKGGNTHTMDLMGGRLDMILDTLTSASPLIKGGKVRALAVAAPARLPEMPDVPTFAEAGYPGFEVNAWYALYAPAKTSKDVLATLNTALNAVLRQPEVLERMGALGVRPQPGTPQALARFTQDELGRYGKVIQANGIRID</sequence>
<dbReference type="Proteomes" id="UP000198781">
    <property type="component" value="Unassembled WGS sequence"/>
</dbReference>
<keyword evidence="4" id="KW-1185">Reference proteome</keyword>
<name>A0A1G7EZ53_9BURK</name>
<feature type="chain" id="PRO_5011528905" evidence="2">
    <location>
        <begin position="42"/>
        <end position="342"/>
    </location>
</feature>
<dbReference type="PANTHER" id="PTHR42928">
    <property type="entry name" value="TRICARBOXYLATE-BINDING PROTEIN"/>
    <property type="match status" value="1"/>
</dbReference>
<evidence type="ECO:0000256" key="1">
    <source>
        <dbReference type="ARBA" id="ARBA00006987"/>
    </source>
</evidence>
<gene>
    <name evidence="3" type="ORF">SAMN05192589_12535</name>
</gene>
<keyword evidence="3" id="KW-0675">Receptor</keyword>
<evidence type="ECO:0000313" key="4">
    <source>
        <dbReference type="Proteomes" id="UP000198781"/>
    </source>
</evidence>
<evidence type="ECO:0000313" key="3">
    <source>
        <dbReference type="EMBL" id="SDE68931.1"/>
    </source>
</evidence>
<organism evidence="3 4">
    <name type="scientific">Paracidovorax valerianellae</name>
    <dbReference type="NCBI Taxonomy" id="187868"/>
    <lineage>
        <taxon>Bacteria</taxon>
        <taxon>Pseudomonadati</taxon>
        <taxon>Pseudomonadota</taxon>
        <taxon>Betaproteobacteria</taxon>
        <taxon>Burkholderiales</taxon>
        <taxon>Comamonadaceae</taxon>
        <taxon>Paracidovorax</taxon>
    </lineage>
</organism>